<accession>A0A4Z2AZZ9</accession>
<dbReference type="GO" id="GO:0060271">
    <property type="term" value="P:cilium assembly"/>
    <property type="evidence" value="ECO:0007669"/>
    <property type="project" value="TreeGrafter"/>
</dbReference>
<evidence type="ECO:0000256" key="1">
    <source>
        <dbReference type="SAM" id="MobiDB-lite"/>
    </source>
</evidence>
<feature type="compositionally biased region" description="Basic and acidic residues" evidence="1">
    <location>
        <begin position="827"/>
        <end position="837"/>
    </location>
</feature>
<keyword evidence="3" id="KW-1185">Reference proteome</keyword>
<feature type="region of interest" description="Disordered" evidence="1">
    <location>
        <begin position="793"/>
        <end position="837"/>
    </location>
</feature>
<proteinExistence type="predicted"/>
<name>A0A4Z2AZZ9_9TELE</name>
<dbReference type="AlphaFoldDB" id="A0A4Z2AZZ9"/>
<feature type="compositionally biased region" description="Low complexity" evidence="1">
    <location>
        <begin position="805"/>
        <end position="815"/>
    </location>
</feature>
<sequence length="1112" mass="123279">MQIVENLIARMTSVVERNKKQIQHRNQCCEERVWKSHLNYSLAKACLQLLYQSLAQSHRGSLECRYSQVDPLCFSLPSSGILLWKNTQQELSWKNKLVSEETLAVRKHVCKGKPNVDLVDDSVSESSEEEETAEQQINRQNCAELFNRAALHLRRAMVLAHRGSLWNLLRSVCQTVWDHSCRIGVFAAQRELPVAPEQLQDTLTSLLVLSADLIMDMMHRLGLWSLYDGGFTEEERESALHYSATLDDSTRVDLRWVRALVLHTLERLHDRAKWESLAHFGLVFNSYTRDHYASIVTPLIINAQRRLLERINSLGGPAVPQPHHVKTQKTSGKEVTYSTYAGLRLVSGWAPLPRPETKGLTPPDTDVLKDAEIQRSLCLVRVPLNVEDTLSCYQQALERRPHCLLVFQRSRALLLRLLANTMPCFAAPFHHSAGRRQVKFNPSLDDVPSVQSLDLHEDFSKLSAVCKLPVSPDNMTTVTDAFSATIKYLGDSGKNVLRVVALHEMGNLQFYNDNRRAAHSYWSKAVDCALQSSRAIEKWDGLSIGGSSMEKTFKHAGIWGCLHAAGLIAKTAQYTLTSDISQRTKYCLLSAHLFKCVLRCSMAQPLADLQFAHHSIGEELLPGTDLFSEPHRVHLGTTVSSLKFLCHWLFTKGFYTTLLPMLALYLHLVGTVCRDVERTVEGKILKIRALTELRLFAEAVKESVELIGGPGIPLPFGPHVVHGSPQPMRTFYNIKCLQDNTEALEELGNSDFAPDTRILYGSTLCLRYNLARVQLILGLCDTIHDTVPPVAGSLDGSDSAEAEAEAGATMTSSAEKLNQDAEGSCLKPEEPKPLNLTGKEKLSPAQLKLALLEGASSLLCAASEQLSSEVCSEAEILELTVEANLLRNNLYLQQGQFARSAETAVSSLALLQTSPVITSRSSNDAGIGAEQRGDAFRAVEASERIGAHLWLRCRLALFQSLAAEVSGGVPPLQGKTREALQVLQDALDECTRWGEADVQGLLMFEGAKLEVQRGNTGNGVAMLKETINLLSGETQLPPGSTLTVARAILLLHELREGPNTALLNLLYGLIKNELCAFGESVVLENGQMRLFPPEPSNVYLPHLRFLQQEISK</sequence>
<evidence type="ECO:0000313" key="2">
    <source>
        <dbReference type="EMBL" id="TNM84888.1"/>
    </source>
</evidence>
<organism evidence="2 3">
    <name type="scientific">Takifugu bimaculatus</name>
    <dbReference type="NCBI Taxonomy" id="433685"/>
    <lineage>
        <taxon>Eukaryota</taxon>
        <taxon>Metazoa</taxon>
        <taxon>Chordata</taxon>
        <taxon>Craniata</taxon>
        <taxon>Vertebrata</taxon>
        <taxon>Euteleostomi</taxon>
        <taxon>Actinopterygii</taxon>
        <taxon>Neopterygii</taxon>
        <taxon>Teleostei</taxon>
        <taxon>Neoteleostei</taxon>
        <taxon>Acanthomorphata</taxon>
        <taxon>Eupercaria</taxon>
        <taxon>Tetraodontiformes</taxon>
        <taxon>Tetradontoidea</taxon>
        <taxon>Tetraodontidae</taxon>
        <taxon>Takifugu</taxon>
    </lineage>
</organism>
<evidence type="ECO:0000313" key="3">
    <source>
        <dbReference type="Proteomes" id="UP000516260"/>
    </source>
</evidence>
<dbReference type="PANTHER" id="PTHR33487:SF1">
    <property type="entry name" value="CILIA- AND FLAGELLA-ASSOCIATED PROTEIN 54"/>
    <property type="match status" value="1"/>
</dbReference>
<protein>
    <submittedName>
        <fullName evidence="2">Uncharacterized protein</fullName>
    </submittedName>
</protein>
<dbReference type="PANTHER" id="PTHR33487">
    <property type="entry name" value="CILIA- AND FLAGELLA-ASSOCIATED PROTEIN 54"/>
    <property type="match status" value="1"/>
</dbReference>
<gene>
    <name evidence="2" type="ORF">fugu_009066</name>
</gene>
<dbReference type="EMBL" id="SWLE01000022">
    <property type="protein sequence ID" value="TNM84888.1"/>
    <property type="molecule type" value="Genomic_DNA"/>
</dbReference>
<reference evidence="2 3" key="1">
    <citation type="submission" date="2019-04" db="EMBL/GenBank/DDBJ databases">
        <title>The sequence and de novo assembly of Takifugu bimaculatus genome using PacBio and Hi-C technologies.</title>
        <authorList>
            <person name="Xu P."/>
            <person name="Liu B."/>
            <person name="Zhou Z."/>
        </authorList>
    </citation>
    <scope>NUCLEOTIDE SEQUENCE [LARGE SCALE GENOMIC DNA]</scope>
    <source>
        <strain evidence="2">TB-2018</strain>
        <tissue evidence="2">Muscle</tissue>
    </source>
</reference>
<dbReference type="Proteomes" id="UP000516260">
    <property type="component" value="Chromosome 9"/>
</dbReference>
<comment type="caution">
    <text evidence="2">The sequence shown here is derived from an EMBL/GenBank/DDBJ whole genome shotgun (WGS) entry which is preliminary data.</text>
</comment>